<dbReference type="Gene3D" id="3.40.50.1240">
    <property type="entry name" value="Phosphoglycerate mutase-like"/>
    <property type="match status" value="1"/>
</dbReference>
<dbReference type="EMBL" id="ML993583">
    <property type="protein sequence ID" value="KAF2171207.1"/>
    <property type="molecule type" value="Genomic_DNA"/>
</dbReference>
<dbReference type="OrthoDB" id="6509975at2759"/>
<dbReference type="GO" id="GO:0003993">
    <property type="term" value="F:acid phosphatase activity"/>
    <property type="evidence" value="ECO:0007669"/>
    <property type="project" value="TreeGrafter"/>
</dbReference>
<dbReference type="AlphaFoldDB" id="A0A6A6CVJ8"/>
<evidence type="ECO:0000313" key="3">
    <source>
        <dbReference type="EMBL" id="KAF2171207.1"/>
    </source>
</evidence>
<name>A0A6A6CVJ8_ZASCE</name>
<dbReference type="SUPFAM" id="SSF53254">
    <property type="entry name" value="Phosphoglycerate mutase-like"/>
    <property type="match status" value="1"/>
</dbReference>
<accession>A0A6A6CVJ8</accession>
<dbReference type="CDD" id="cd07061">
    <property type="entry name" value="HP_HAP_like"/>
    <property type="match status" value="1"/>
</dbReference>
<reference evidence="3" key="1">
    <citation type="journal article" date="2020" name="Stud. Mycol.">
        <title>101 Dothideomycetes genomes: a test case for predicting lifestyles and emergence of pathogens.</title>
        <authorList>
            <person name="Haridas S."/>
            <person name="Albert R."/>
            <person name="Binder M."/>
            <person name="Bloem J."/>
            <person name="Labutti K."/>
            <person name="Salamov A."/>
            <person name="Andreopoulos B."/>
            <person name="Baker S."/>
            <person name="Barry K."/>
            <person name="Bills G."/>
            <person name="Bluhm B."/>
            <person name="Cannon C."/>
            <person name="Castanera R."/>
            <person name="Culley D."/>
            <person name="Daum C."/>
            <person name="Ezra D."/>
            <person name="Gonzalez J."/>
            <person name="Henrissat B."/>
            <person name="Kuo A."/>
            <person name="Liang C."/>
            <person name="Lipzen A."/>
            <person name="Lutzoni F."/>
            <person name="Magnuson J."/>
            <person name="Mondo S."/>
            <person name="Nolan M."/>
            <person name="Ohm R."/>
            <person name="Pangilinan J."/>
            <person name="Park H.-J."/>
            <person name="Ramirez L."/>
            <person name="Alfaro M."/>
            <person name="Sun H."/>
            <person name="Tritt A."/>
            <person name="Yoshinaga Y."/>
            <person name="Zwiers L.-H."/>
            <person name="Turgeon B."/>
            <person name="Goodwin S."/>
            <person name="Spatafora J."/>
            <person name="Crous P."/>
            <person name="Grigoriev I."/>
        </authorList>
    </citation>
    <scope>NUCLEOTIDE SEQUENCE</scope>
    <source>
        <strain evidence="3">ATCC 36951</strain>
    </source>
</reference>
<dbReference type="RefSeq" id="XP_033672096.1">
    <property type="nucleotide sequence ID" value="XM_033804451.1"/>
</dbReference>
<evidence type="ECO:0000256" key="2">
    <source>
        <dbReference type="SAM" id="SignalP"/>
    </source>
</evidence>
<sequence length="565" mass="63194">MLVPSSIVAIAALAGSVSAAAPRQRRQKLDQTLLTDIDEISQYWGQISTYRDNAADYFGVDFVGLPDKCQVEQVHVLHRHAQRFPTSAFDDGTNDERFAQKVENFTKAHPNASFTGPLAFLNTYQYQMGESYLTGIGAATEFASGVQFWNYYGRTLYNATVGQVQYNGSYVNGTARPKPVLRTTGQSRIENSQISWSLGFFGPSFYETSDPKLSAFANGSLFDVVVIPEGGTENNTLASYDSCFEDVISPITYLGDNDLFYQYVPLYLQEATARVNKFVPAGFKFNVNDTYAMQSLCAYEHGYIGQSDFCNLFTEDEWAGFENTLDIEYYYDYAWGNPTGRAQGLGYQQELLARLTKQYITSSNSSVNYTITNNPEDFPLDRPFYADFTHDDIIISLLTSMSVDYFREHPSLTQFPPDPDRHFILSHLTPFGARLYTEVIGCADSDPTPELEQRTEYYPTQYGYDKSNAPNKFIRMRLNNGIIPLNTIRGGQCEGRIDGLCPMDDFIASQEEAAKLANYQFACFANYTITAPGNGNDYDGTVTNSTPGIVIHPGQITAEYLDSLS</sequence>
<keyword evidence="1" id="KW-0378">Hydrolase</keyword>
<dbReference type="Pfam" id="PF00328">
    <property type="entry name" value="His_Phos_2"/>
    <property type="match status" value="1"/>
</dbReference>
<dbReference type="PANTHER" id="PTHR20963:SF43">
    <property type="entry name" value="PUTATIVE (AFU_ORTHOLOGUE AFUA_7G01240)-RELATED"/>
    <property type="match status" value="1"/>
</dbReference>
<organism evidence="3 4">
    <name type="scientific">Zasmidium cellare ATCC 36951</name>
    <dbReference type="NCBI Taxonomy" id="1080233"/>
    <lineage>
        <taxon>Eukaryota</taxon>
        <taxon>Fungi</taxon>
        <taxon>Dikarya</taxon>
        <taxon>Ascomycota</taxon>
        <taxon>Pezizomycotina</taxon>
        <taxon>Dothideomycetes</taxon>
        <taxon>Dothideomycetidae</taxon>
        <taxon>Mycosphaerellales</taxon>
        <taxon>Mycosphaerellaceae</taxon>
        <taxon>Zasmidium</taxon>
    </lineage>
</organism>
<evidence type="ECO:0000256" key="1">
    <source>
        <dbReference type="ARBA" id="ARBA00022801"/>
    </source>
</evidence>
<keyword evidence="4" id="KW-1185">Reference proteome</keyword>
<dbReference type="InterPro" id="IPR029033">
    <property type="entry name" value="His_PPase_superfam"/>
</dbReference>
<dbReference type="Proteomes" id="UP000799537">
    <property type="component" value="Unassembled WGS sequence"/>
</dbReference>
<protein>
    <recommendedName>
        <fullName evidence="5">3-phytase</fullName>
    </recommendedName>
</protein>
<feature type="chain" id="PRO_5025585061" description="3-phytase" evidence="2">
    <location>
        <begin position="20"/>
        <end position="565"/>
    </location>
</feature>
<dbReference type="PANTHER" id="PTHR20963">
    <property type="entry name" value="MULTIPLE INOSITOL POLYPHOSPHATE PHOSPHATASE-RELATED"/>
    <property type="match status" value="1"/>
</dbReference>
<proteinExistence type="predicted"/>
<dbReference type="GeneID" id="54557723"/>
<keyword evidence="2" id="KW-0732">Signal</keyword>
<dbReference type="InterPro" id="IPR000560">
    <property type="entry name" value="His_Pase_clade-2"/>
</dbReference>
<feature type="signal peptide" evidence="2">
    <location>
        <begin position="1"/>
        <end position="19"/>
    </location>
</feature>
<evidence type="ECO:0000313" key="4">
    <source>
        <dbReference type="Proteomes" id="UP000799537"/>
    </source>
</evidence>
<gene>
    <name evidence="3" type="ORF">M409DRAFT_18324</name>
</gene>
<evidence type="ECO:0008006" key="5">
    <source>
        <dbReference type="Google" id="ProtNLM"/>
    </source>
</evidence>